<evidence type="ECO:0000259" key="2">
    <source>
        <dbReference type="PROSITE" id="PS50181"/>
    </source>
</evidence>
<protein>
    <recommendedName>
        <fullName evidence="2">F-box domain-containing protein</fullName>
    </recommendedName>
</protein>
<organism evidence="3 4">
    <name type="scientific">Agrocybe pediades</name>
    <dbReference type="NCBI Taxonomy" id="84607"/>
    <lineage>
        <taxon>Eukaryota</taxon>
        <taxon>Fungi</taxon>
        <taxon>Dikarya</taxon>
        <taxon>Basidiomycota</taxon>
        <taxon>Agaricomycotina</taxon>
        <taxon>Agaricomycetes</taxon>
        <taxon>Agaricomycetidae</taxon>
        <taxon>Agaricales</taxon>
        <taxon>Agaricineae</taxon>
        <taxon>Strophariaceae</taxon>
        <taxon>Agrocybe</taxon>
    </lineage>
</organism>
<feature type="region of interest" description="Disordered" evidence="1">
    <location>
        <begin position="20"/>
        <end position="68"/>
    </location>
</feature>
<dbReference type="Proteomes" id="UP000521872">
    <property type="component" value="Unassembled WGS sequence"/>
</dbReference>
<dbReference type="InterPro" id="IPR001810">
    <property type="entry name" value="F-box_dom"/>
</dbReference>
<dbReference type="EMBL" id="JAACJL010000044">
    <property type="protein sequence ID" value="KAF4615474.1"/>
    <property type="molecule type" value="Genomic_DNA"/>
</dbReference>
<dbReference type="Pfam" id="PF12937">
    <property type="entry name" value="F-box-like"/>
    <property type="match status" value="1"/>
</dbReference>
<gene>
    <name evidence="3" type="ORF">D9613_003372</name>
</gene>
<feature type="domain" description="F-box" evidence="2">
    <location>
        <begin position="67"/>
        <end position="115"/>
    </location>
</feature>
<dbReference type="CDD" id="cd09917">
    <property type="entry name" value="F-box_SF"/>
    <property type="match status" value="1"/>
</dbReference>
<dbReference type="InterPro" id="IPR036047">
    <property type="entry name" value="F-box-like_dom_sf"/>
</dbReference>
<evidence type="ECO:0000313" key="3">
    <source>
        <dbReference type="EMBL" id="KAF4615474.1"/>
    </source>
</evidence>
<sequence>MPPANTRVTRSGKVVIAATTTVLAEDAGSSDSGEEERKSKRKQKRKNSVKETPVSRKKPRARKSITPDALPKLPPALCLEIFRHVKSPLDLLHLTWTCKKFHKVLHSCPSVWEDAQASIPCLPPRPDEYNEAQYAKIMFWRGCHATKFVLSGPFGNGYARDVSNMALPAKGDHFLRTSCGTFPRLCPAIPQTLEYDKAKDKNAWIENLVRSRKAFIDSKPVFETWLKNLEKLEEQNIFEEIPATPPKKKEKVVLEHLRKMGWTFRLSNIHYVLQVEEKARRLQAEQDLKDTFVDRLYALNDSLQAYALSLPINTPCPSVANLFEYPALQDVIKSPLGATKEEEREVLNSIQSMLPDLAAQWKLDMQDRLIHMIDPRFIFDKERVLHLATTAFTCSSDKCYRGDRFLTYPRILVHECLTSTRFKNGKDVLTDDYQRIIYCLFKKVHWNATRYVKFNENKFHVMRDVVQHLCKKDPTTTTIAEMDELDPVIECLIDCNHLTEYESGRAMMTWSSVPVHGASYYHYDRGKGTNARSTMAIVNDEAEAKLARARMQEELERIQAKADFKGMICVHCRRTGNASDLAIHVRKDHNILQPSKEDVIPLLNSDTTPPQFLLWPPRDWPSSTSATL</sequence>
<keyword evidence="4" id="KW-1185">Reference proteome</keyword>
<dbReference type="SUPFAM" id="SSF81383">
    <property type="entry name" value="F-box domain"/>
    <property type="match status" value="1"/>
</dbReference>
<reference evidence="3 4" key="1">
    <citation type="submission" date="2019-12" db="EMBL/GenBank/DDBJ databases">
        <authorList>
            <person name="Floudas D."/>
            <person name="Bentzer J."/>
            <person name="Ahren D."/>
            <person name="Johansson T."/>
            <person name="Persson P."/>
            <person name="Tunlid A."/>
        </authorList>
    </citation>
    <scope>NUCLEOTIDE SEQUENCE [LARGE SCALE GENOMIC DNA]</scope>
    <source>
        <strain evidence="3 4">CBS 102.39</strain>
    </source>
</reference>
<evidence type="ECO:0000313" key="4">
    <source>
        <dbReference type="Proteomes" id="UP000521872"/>
    </source>
</evidence>
<proteinExistence type="predicted"/>
<accession>A0A8H4QR69</accession>
<evidence type="ECO:0000256" key="1">
    <source>
        <dbReference type="SAM" id="MobiDB-lite"/>
    </source>
</evidence>
<dbReference type="AlphaFoldDB" id="A0A8H4QR69"/>
<comment type="caution">
    <text evidence="3">The sequence shown here is derived from an EMBL/GenBank/DDBJ whole genome shotgun (WGS) entry which is preliminary data.</text>
</comment>
<name>A0A8H4QR69_9AGAR</name>
<dbReference type="PROSITE" id="PS50181">
    <property type="entry name" value="FBOX"/>
    <property type="match status" value="1"/>
</dbReference>